<dbReference type="PROSITE" id="PS50086">
    <property type="entry name" value="TBC_RABGAP"/>
    <property type="match status" value="1"/>
</dbReference>
<evidence type="ECO:0000256" key="3">
    <source>
        <dbReference type="SAM" id="Phobius"/>
    </source>
</evidence>
<feature type="compositionally biased region" description="Basic and acidic residues" evidence="2">
    <location>
        <begin position="73"/>
        <end position="94"/>
    </location>
</feature>
<dbReference type="InParanoid" id="A0A7R8YV48"/>
<feature type="transmembrane region" description="Helical" evidence="3">
    <location>
        <begin position="423"/>
        <end position="441"/>
    </location>
</feature>
<keyword evidence="1" id="KW-0343">GTPase activation</keyword>
<organism evidence="5 6">
    <name type="scientific">Hermetia illucens</name>
    <name type="common">Black soldier fly</name>
    <dbReference type="NCBI Taxonomy" id="343691"/>
    <lineage>
        <taxon>Eukaryota</taxon>
        <taxon>Metazoa</taxon>
        <taxon>Ecdysozoa</taxon>
        <taxon>Arthropoda</taxon>
        <taxon>Hexapoda</taxon>
        <taxon>Insecta</taxon>
        <taxon>Pterygota</taxon>
        <taxon>Neoptera</taxon>
        <taxon>Endopterygota</taxon>
        <taxon>Diptera</taxon>
        <taxon>Brachycera</taxon>
        <taxon>Stratiomyomorpha</taxon>
        <taxon>Stratiomyidae</taxon>
        <taxon>Hermetiinae</taxon>
        <taxon>Hermetia</taxon>
    </lineage>
</organism>
<keyword evidence="3" id="KW-1133">Transmembrane helix</keyword>
<evidence type="ECO:0000259" key="4">
    <source>
        <dbReference type="PROSITE" id="PS50086"/>
    </source>
</evidence>
<feature type="compositionally biased region" description="Polar residues" evidence="2">
    <location>
        <begin position="36"/>
        <end position="47"/>
    </location>
</feature>
<dbReference type="GO" id="GO:0005096">
    <property type="term" value="F:GTPase activator activity"/>
    <property type="evidence" value="ECO:0007669"/>
    <property type="project" value="UniProtKB-KW"/>
</dbReference>
<accession>A0A7R8YV48</accession>
<dbReference type="Proteomes" id="UP000594454">
    <property type="component" value="Chromosome 3"/>
</dbReference>
<evidence type="ECO:0000313" key="6">
    <source>
        <dbReference type="Proteomes" id="UP000594454"/>
    </source>
</evidence>
<dbReference type="GO" id="GO:0006888">
    <property type="term" value="P:endoplasmic reticulum to Golgi vesicle-mediated transport"/>
    <property type="evidence" value="ECO:0007669"/>
    <property type="project" value="TreeGrafter"/>
</dbReference>
<dbReference type="SMART" id="SM00164">
    <property type="entry name" value="TBC"/>
    <property type="match status" value="1"/>
</dbReference>
<name>A0A7R8YV48_HERIL</name>
<keyword evidence="3" id="KW-0812">Transmembrane</keyword>
<dbReference type="OMA" id="QFAKSEY"/>
<dbReference type="GO" id="GO:0005789">
    <property type="term" value="C:endoplasmic reticulum membrane"/>
    <property type="evidence" value="ECO:0007669"/>
    <property type="project" value="TreeGrafter"/>
</dbReference>
<dbReference type="Gene3D" id="1.10.8.1310">
    <property type="match status" value="1"/>
</dbReference>
<dbReference type="EMBL" id="LR899011">
    <property type="protein sequence ID" value="CAD7085954.1"/>
    <property type="molecule type" value="Genomic_DNA"/>
</dbReference>
<dbReference type="Gene3D" id="1.10.472.80">
    <property type="entry name" value="Ypt/Rab-GAP domain of gyp1p, domain 3"/>
    <property type="match status" value="1"/>
</dbReference>
<dbReference type="OrthoDB" id="206700at2759"/>
<evidence type="ECO:0000256" key="2">
    <source>
        <dbReference type="SAM" id="MobiDB-lite"/>
    </source>
</evidence>
<feature type="domain" description="Rab-GAP TBC" evidence="4">
    <location>
        <begin position="123"/>
        <end position="309"/>
    </location>
</feature>
<dbReference type="SUPFAM" id="SSF47923">
    <property type="entry name" value="Ypt/Rab-GAP domain of gyp1p"/>
    <property type="match status" value="2"/>
</dbReference>
<feature type="region of interest" description="Disordered" evidence="2">
    <location>
        <begin position="1"/>
        <end position="94"/>
    </location>
</feature>
<dbReference type="InterPro" id="IPR000195">
    <property type="entry name" value="Rab-GAP-TBC_dom"/>
</dbReference>
<keyword evidence="3" id="KW-0472">Membrane</keyword>
<evidence type="ECO:0000256" key="1">
    <source>
        <dbReference type="ARBA" id="ARBA00022468"/>
    </source>
</evidence>
<evidence type="ECO:0000313" key="5">
    <source>
        <dbReference type="EMBL" id="CAD7085954.1"/>
    </source>
</evidence>
<dbReference type="FunFam" id="1.10.8.1310:FF:000001">
    <property type="entry name" value="TBC1 domain family, member 20"/>
    <property type="match status" value="1"/>
</dbReference>
<dbReference type="FunFam" id="1.10.472.80:FF:000062">
    <property type="entry name" value="Uncharacterized protein, isoform C"/>
    <property type="match status" value="1"/>
</dbReference>
<protein>
    <recommendedName>
        <fullName evidence="4">Rab-GAP TBC domain-containing protein</fullName>
    </recommendedName>
</protein>
<dbReference type="AlphaFoldDB" id="A0A7R8YV48"/>
<dbReference type="PANTHER" id="PTHR20913">
    <property type="entry name" value="TBC1 DOMAIN FAMILY MEMBER 20/GTPASE"/>
    <property type="match status" value="1"/>
</dbReference>
<feature type="compositionally biased region" description="Basic and acidic residues" evidence="2">
    <location>
        <begin position="48"/>
        <end position="65"/>
    </location>
</feature>
<sequence>MESVKLPNNNNFDTNGSSESEQISGDGENEKLLDYSTVNDETVTTMSNDEKNGNYEKIDYSDKSRSVSPRPGRRSDEPVELSFEKHQENREEREKRRKIEAALANSESTLQEWREFALSEYGLINDDLRREVWPRLAGVDRDNIEPAPKLDELKSHPEYNQVILDVNRSLKRFPPGIPYEQRIALQDQLTVLILRVIIKYPHLRYYQGYHDVAVTFLLVVGEEIAFHVMEILSTNHLAECMQMTMEPIQKRLMYLFPIIRHESPELCTFLESSTVGTLFALPWYLTWFGHSLNSYRAVVRLYDYFLASPFLLPLYVTAAIVLYRADDIFKEDCDMASIHCLLSQLPDDLPFEYLLKNASDLYRKYPPSKIEIEVDEMILHEKQQRAIAEEQAALRRKTALSRRNPTPSFVNKFIPQAILSKRSVIVTTAFSILVGICAYYYKTHFLSVGIR</sequence>
<keyword evidence="6" id="KW-1185">Reference proteome</keyword>
<dbReference type="FunCoup" id="A0A7R8YV48">
    <property type="interactions" value="1649"/>
</dbReference>
<dbReference type="InterPro" id="IPR035969">
    <property type="entry name" value="Rab-GAP_TBC_sf"/>
</dbReference>
<dbReference type="Pfam" id="PF00566">
    <property type="entry name" value="RabGAP-TBC"/>
    <property type="match status" value="1"/>
</dbReference>
<dbReference type="InterPro" id="IPR045913">
    <property type="entry name" value="TBC20/Gyp8-like"/>
</dbReference>
<reference evidence="5 6" key="1">
    <citation type="submission" date="2020-11" db="EMBL/GenBank/DDBJ databases">
        <authorList>
            <person name="Wallbank WR R."/>
            <person name="Pardo Diaz C."/>
            <person name="Kozak K."/>
            <person name="Martin S."/>
            <person name="Jiggins C."/>
            <person name="Moest M."/>
            <person name="Warren A I."/>
            <person name="Generalovic N T."/>
            <person name="Byers J.R.P. K."/>
            <person name="Montejo-Kovacevich G."/>
            <person name="Yen C E."/>
        </authorList>
    </citation>
    <scope>NUCLEOTIDE SEQUENCE [LARGE SCALE GENOMIC DNA]</scope>
</reference>
<feature type="compositionally biased region" description="Polar residues" evidence="2">
    <location>
        <begin position="1"/>
        <end position="23"/>
    </location>
</feature>
<proteinExistence type="predicted"/>
<dbReference type="PANTHER" id="PTHR20913:SF7">
    <property type="entry name" value="RE60063P"/>
    <property type="match status" value="1"/>
</dbReference>
<gene>
    <name evidence="5" type="ORF">HERILL_LOCUS8762</name>
</gene>